<protein>
    <submittedName>
        <fullName evidence="1">Glycerol-3-phosphate responsive antiterminator</fullName>
    </submittedName>
</protein>
<proteinExistence type="predicted"/>
<dbReference type="SUPFAM" id="SSF110391">
    <property type="entry name" value="GlpP-like"/>
    <property type="match status" value="1"/>
</dbReference>
<dbReference type="AlphaFoldDB" id="A0A3E2TIT8"/>
<sequence>MTKESIFEELYSNPVIMAIKNNKDLRKCLECDNKIVFVLYGNIETIPIIVKKLKNRDKIVIVHEDLIEGLSSSSFAASFIKKYTEADGIISTKASNVVYARKLGLFAVLRFFVIDSMSFENMKQTIKDVNCDIIEILPGVLPNQIKDIKKRTNIPIVAGGLISTKKEVMDALNSEAIAISSSNYNVWLM</sequence>
<reference evidence="1 2" key="1">
    <citation type="submission" date="2018-08" db="EMBL/GenBank/DDBJ databases">
        <title>A genome reference for cultivated species of the human gut microbiota.</title>
        <authorList>
            <person name="Zou Y."/>
            <person name="Xue W."/>
            <person name="Luo G."/>
        </authorList>
    </citation>
    <scope>NUCLEOTIDE SEQUENCE [LARGE SCALE GENOMIC DNA]</scope>
    <source>
        <strain evidence="1 2">OF01-3</strain>
    </source>
</reference>
<dbReference type="Proteomes" id="UP000261011">
    <property type="component" value="Unassembled WGS sequence"/>
</dbReference>
<dbReference type="EMBL" id="QVEU01000004">
    <property type="protein sequence ID" value="RGB75873.1"/>
    <property type="molecule type" value="Genomic_DNA"/>
</dbReference>
<dbReference type="InterPro" id="IPR013785">
    <property type="entry name" value="Aldolase_TIM"/>
</dbReference>
<gene>
    <name evidence="1" type="ORF">DXA39_05995</name>
</gene>
<comment type="caution">
    <text evidence="1">The sequence shown here is derived from an EMBL/GenBank/DDBJ whole genome shotgun (WGS) entry which is preliminary data.</text>
</comment>
<evidence type="ECO:0000313" key="2">
    <source>
        <dbReference type="Proteomes" id="UP000261011"/>
    </source>
</evidence>
<dbReference type="InterPro" id="IPR006699">
    <property type="entry name" value="GlpP"/>
</dbReference>
<dbReference type="PANTHER" id="PTHR35787:SF1">
    <property type="entry name" value="GLYCEROL UPTAKE OPERON ANTITERMINATOR REGULATORY PROTEIN"/>
    <property type="match status" value="1"/>
</dbReference>
<dbReference type="PANTHER" id="PTHR35787">
    <property type="entry name" value="GLYCEROL UPTAKE OPERON ANTITERMINATOR REGULATORY PROTEIN"/>
    <property type="match status" value="1"/>
</dbReference>
<dbReference type="PIRSF" id="PIRSF016897">
    <property type="entry name" value="GlpP"/>
    <property type="match status" value="1"/>
</dbReference>
<dbReference type="OrthoDB" id="9799580at2"/>
<name>A0A3E2TIT8_9FIRM</name>
<dbReference type="RefSeq" id="WP_117521816.1">
    <property type="nucleotide sequence ID" value="NZ_JBHWMK010000008.1"/>
</dbReference>
<organism evidence="1 2">
    <name type="scientific">Anaerococcus nagyae</name>
    <dbReference type="NCBI Taxonomy" id="1755241"/>
    <lineage>
        <taxon>Bacteria</taxon>
        <taxon>Bacillati</taxon>
        <taxon>Bacillota</taxon>
        <taxon>Tissierellia</taxon>
        <taxon>Tissierellales</taxon>
        <taxon>Peptoniphilaceae</taxon>
        <taxon>Anaerococcus</taxon>
    </lineage>
</organism>
<dbReference type="Pfam" id="PF04309">
    <property type="entry name" value="G3P_antiterm"/>
    <property type="match status" value="1"/>
</dbReference>
<dbReference type="GO" id="GO:0006071">
    <property type="term" value="P:glycerol metabolic process"/>
    <property type="evidence" value="ECO:0007669"/>
    <property type="project" value="InterPro"/>
</dbReference>
<dbReference type="Gene3D" id="3.20.20.70">
    <property type="entry name" value="Aldolase class I"/>
    <property type="match status" value="1"/>
</dbReference>
<keyword evidence="2" id="KW-1185">Reference proteome</keyword>
<dbReference type="GO" id="GO:0006355">
    <property type="term" value="P:regulation of DNA-templated transcription"/>
    <property type="evidence" value="ECO:0007669"/>
    <property type="project" value="InterPro"/>
</dbReference>
<evidence type="ECO:0000313" key="1">
    <source>
        <dbReference type="EMBL" id="RGB75873.1"/>
    </source>
</evidence>
<accession>A0A3E2TIT8</accession>